<gene>
    <name evidence="1" type="ORF">ACIBP4_13650</name>
</gene>
<dbReference type="InterPro" id="IPR001646">
    <property type="entry name" value="5peptide_repeat"/>
</dbReference>
<dbReference type="Pfam" id="PF13576">
    <property type="entry name" value="Pentapeptide_3"/>
    <property type="match status" value="1"/>
</dbReference>
<dbReference type="SUPFAM" id="SSF141571">
    <property type="entry name" value="Pentapeptide repeat-like"/>
    <property type="match status" value="1"/>
</dbReference>
<dbReference type="EMBL" id="JBITLE010000004">
    <property type="protein sequence ID" value="MFI7263330.1"/>
    <property type="molecule type" value="Genomic_DNA"/>
</dbReference>
<dbReference type="Gene3D" id="2.160.20.80">
    <property type="entry name" value="E3 ubiquitin-protein ligase SopA"/>
    <property type="match status" value="1"/>
</dbReference>
<dbReference type="PANTHER" id="PTHR14136">
    <property type="entry name" value="BTB_POZ DOMAIN-CONTAINING PROTEIN KCTD9"/>
    <property type="match status" value="1"/>
</dbReference>
<accession>A0ABW7ZKF3</accession>
<proteinExistence type="predicted"/>
<organism evidence="1 2">
    <name type="scientific">Micromonospora maritima</name>
    <dbReference type="NCBI Taxonomy" id="986711"/>
    <lineage>
        <taxon>Bacteria</taxon>
        <taxon>Bacillati</taxon>
        <taxon>Actinomycetota</taxon>
        <taxon>Actinomycetes</taxon>
        <taxon>Micromonosporales</taxon>
        <taxon>Micromonosporaceae</taxon>
        <taxon>Micromonospora</taxon>
    </lineage>
</organism>
<dbReference type="InterPro" id="IPR051082">
    <property type="entry name" value="Pentapeptide-BTB/POZ_domain"/>
</dbReference>
<reference evidence="1 2" key="1">
    <citation type="submission" date="2024-10" db="EMBL/GenBank/DDBJ databases">
        <title>The Natural Products Discovery Center: Release of the First 8490 Sequenced Strains for Exploring Actinobacteria Biosynthetic Diversity.</title>
        <authorList>
            <person name="Kalkreuter E."/>
            <person name="Kautsar S.A."/>
            <person name="Yang D."/>
            <person name="Bader C.D."/>
            <person name="Teijaro C.N."/>
            <person name="Fluegel L."/>
            <person name="Davis C.M."/>
            <person name="Simpson J.R."/>
            <person name="Lauterbach L."/>
            <person name="Steele A.D."/>
            <person name="Gui C."/>
            <person name="Meng S."/>
            <person name="Li G."/>
            <person name="Viehrig K."/>
            <person name="Ye F."/>
            <person name="Su P."/>
            <person name="Kiefer A.F."/>
            <person name="Nichols A."/>
            <person name="Cepeda A.J."/>
            <person name="Yan W."/>
            <person name="Fan B."/>
            <person name="Jiang Y."/>
            <person name="Adhikari A."/>
            <person name="Zheng C.-J."/>
            <person name="Schuster L."/>
            <person name="Cowan T.M."/>
            <person name="Smanski M.J."/>
            <person name="Chevrette M.G."/>
            <person name="De Carvalho L.P.S."/>
            <person name="Shen B."/>
        </authorList>
    </citation>
    <scope>NUCLEOTIDE SEQUENCE [LARGE SCALE GENOMIC DNA]</scope>
    <source>
        <strain evidence="1 2">NPDC049845</strain>
    </source>
</reference>
<sequence>MRTTTIGNVKVLLPDLERGDLDTTRVLADGLSEALVEDAAWPGAHIEDVSIRSSMITGSDLSGSTWEAGGLYGCEITRTDLSGSILTGITIERCAITGSRFTGTRLTDVRLKDVLFDGCRFDYATLQRVTAAGSVAFTDCTLTNGAWSSCRLPRVALRSCALAGLELDSCHLDGADLRGSRLHDLKTPLDNLRGVTLDEDQLPDLTQLTVAALDLTVRNDRG</sequence>
<evidence type="ECO:0000313" key="2">
    <source>
        <dbReference type="Proteomes" id="UP001612812"/>
    </source>
</evidence>
<evidence type="ECO:0000313" key="1">
    <source>
        <dbReference type="EMBL" id="MFI7263330.1"/>
    </source>
</evidence>
<dbReference type="Proteomes" id="UP001612812">
    <property type="component" value="Unassembled WGS sequence"/>
</dbReference>
<protein>
    <submittedName>
        <fullName evidence="1">Pentapeptide repeat-containing protein</fullName>
    </submittedName>
</protein>
<keyword evidence="2" id="KW-1185">Reference proteome</keyword>
<name>A0ABW7ZKF3_9ACTN</name>
<dbReference type="RefSeq" id="WP_396769153.1">
    <property type="nucleotide sequence ID" value="NZ_JBITLA010000004.1"/>
</dbReference>
<comment type="caution">
    <text evidence="1">The sequence shown here is derived from an EMBL/GenBank/DDBJ whole genome shotgun (WGS) entry which is preliminary data.</text>
</comment>
<dbReference type="PANTHER" id="PTHR14136:SF17">
    <property type="entry name" value="BTB_POZ DOMAIN-CONTAINING PROTEIN KCTD9"/>
    <property type="match status" value="1"/>
</dbReference>